<organism evidence="5 6">
    <name type="scientific">Lymnaea stagnalis</name>
    <name type="common">Great pond snail</name>
    <name type="synonym">Helix stagnalis</name>
    <dbReference type="NCBI Taxonomy" id="6523"/>
    <lineage>
        <taxon>Eukaryota</taxon>
        <taxon>Metazoa</taxon>
        <taxon>Spiralia</taxon>
        <taxon>Lophotrochozoa</taxon>
        <taxon>Mollusca</taxon>
        <taxon>Gastropoda</taxon>
        <taxon>Heterobranchia</taxon>
        <taxon>Euthyneura</taxon>
        <taxon>Panpulmonata</taxon>
        <taxon>Hygrophila</taxon>
        <taxon>Lymnaeoidea</taxon>
        <taxon>Lymnaeidae</taxon>
        <taxon>Lymnaea</taxon>
    </lineage>
</organism>
<evidence type="ECO:0000313" key="5">
    <source>
        <dbReference type="EMBL" id="CAL1543247.1"/>
    </source>
</evidence>
<feature type="compositionally biased region" description="Polar residues" evidence="3">
    <location>
        <begin position="1781"/>
        <end position="1790"/>
    </location>
</feature>
<proteinExistence type="predicted"/>
<protein>
    <recommendedName>
        <fullName evidence="4">NWD1/2-like winged helix-turn-helix domain-containing protein</fullName>
    </recommendedName>
</protein>
<keyword evidence="2" id="KW-0677">Repeat</keyword>
<dbReference type="InterPro" id="IPR027417">
    <property type="entry name" value="P-loop_NTPase"/>
</dbReference>
<sequence>MASAARVMNWSTPPDPDIRDAKLRLEAELMKKLAVRTDELELDPLILSTPVKRSTSLANLNYMRVQPPLREISIFQRNPHQIEPLALRQLTNPSRRGPRDVVLPNLVKRPQNVKVGQVPLSDTAYQDRRSAAYERLTKLLSDWTVYNRRAFPLPLSQQSFFSDIDPKRKISRGTVTHLAKGHPRRGSSVSQISSASGKKTTSYAVPQSLKKRNRWKSSMREALCLLRASKLCLPEDLSRSELRIYVSSTPDLQEEREFLEEVAYPKIRELCENLGLNCHVVDMRTGSGILTNDVETFDLIEGELHACRTSSVGPYFVGLIGHDLDDQTLPGFLHKSVYEEIRETLIKENIIGVEPLDDVYRLDSNRNPPVYIKQPIHALEDYQSPEEVEHILHEALSKAVSLIRKHKRNLGPTLVDFYKWSAVVKEMEEGLLTSHSPRTDTLCFMMDDDEPSSEQAAVQQEEEPIHRLRHNVAQHYRNYASKDNLINFKSGKKNMTYLRSISDTFVARVTSILNSQICHREYDIIHELTDGSEAIQHVHLALKAAGQCTISNDLTEEMKAVIERADTSPKTIVLFGATGAGKTTAVSHVVKESVLWRPGRKVAFRCLGTTLRSSSLLRVLESLVRQLSFLYSLDLEIRPDLTLQEVVHMFCRCLQDVSARRDTDGELLVVMDDLNKLTDLDFHSLARILDSLSTGTTLIITVTTPSALFDVVKAHPTVQLFSRPYLTTSEVGELVAQNLEAVHRVITGDQHLTAVHALPTDTTPLCAQTMYHIMRWWPSNTLPQLQPFTGTATDDFQIFLQSVETSLGKAFTRYVLSFLASARHGLADHELLHLISKDSELLDEIKEEEDEVVSVVEGFPYQLQLSRVMSRLGKFLVEIKLEGETVHLISAEALVGAITSRYMTGNFFHAIHQKLANFFLFIRRGLLLSSRDISEQKYKHLSKYHWRTLRCVPYHLCHSSADATEVWGRLKEKVFFHFAWLVNEVYSGFFDDLLADIKYALDTVGLDPDTLYLQQLLLSVRNTAIHNPLSLAAVLSSQRTDDLQNIRDSVGALVRDARVWLKQVHLQALVPVSYTTDKVKRLLVEERSVFGARDFQAVPESGQLLFQRGRTLSLVDILTRTEVVVAKLESDIEEFQIVDGNQVFVLTSEGSLKPRVDVLDLQKAQHSLKSVALGKSPVSRFYLVSAKTAYFSNDTGVKVVDLEKGYVRTVLPSNIAWTEWCVSTSKPDKLVIVDSDAKIESFLAKDITESRQVFVKKVPPNKHCKSLMLTKDGRYIIYVTERQAAVLEWSSFQVAHNFSHRSLPVVNAVFSRSHEHLFLAYVTGDITCHLLYSGNLVLATKIKSKPQGQNAQEPAKRERGFSKRARISKRGADDAAETLTTLLTSEDDHFLVCGAKSGHVYILHVPTGHQLVDVTTYQSSIQKMIFLTDRTHFQHLVTLDTKGVSRHWNLRPLIRQARLDLQEFVIDDDLRKEEDSKLELNNYYSIYQGKKTNRIFLNGPDIASFYKQPPETVFADLAGLDPAFEVQNDWEITGQLADVSGSLLAVTCGSELGDVMLTVSSDLRLARWSLHDGTLIWSRKLPSEATELHAIASVYYDQAVLVAEKSRRGEGLGVSVIYTGEGQNKMLSRDNVLHYWTSADKARVLLVSRGHGKTSADIHAGTRVYLWDLIKFKETLQPFHQPPLALDELPYDASVYLTFSPSLDQVLHLVLPASGSSPGGGYLFNTPKDHQNTPAPEADPHNSFDALGDSWYVEDDAADERPEGRDPISHIRSYSSLGEANGLASTSGSPISFHPTHTPVHGLRQDNCDRAHSPVHGLRQDNCDRAHSPVHGLRQDNCDRAHSPARLMTSSDELLQASVKTDIHWTRMVAPGTDSTSKHSAPHSTTGHSIQAEGGDMGVLPEEDEDELTLAKVVTHAEISLPVRVTSVCFSGDETIFIGTSTGHVVLMDPPSFKPMCCLGKSGPRYVDGLTSLPADVTTPHRQAVTSVRASGDVSVLISCDVRTLCVWSTRNRSLVMTVETEPSEQISATVVSKDAAIIAMVTDSQTIRLWTPLEKREIASYRTNFAITDLQVSCDCRKVVVRGQGAGNKQTFEIFDIKNVDDVLMHVASRKVSQQHEMRENLANERARRSSRQMETGRRKSEVQFQDD</sequence>
<feature type="region of interest" description="Disordered" evidence="3">
    <location>
        <begin position="1781"/>
        <end position="1811"/>
    </location>
</feature>
<dbReference type="Pfam" id="PF25469">
    <property type="entry name" value="WHD_NWD1"/>
    <property type="match status" value="1"/>
</dbReference>
<dbReference type="InterPro" id="IPR015943">
    <property type="entry name" value="WD40/YVTN_repeat-like_dom_sf"/>
</dbReference>
<evidence type="ECO:0000256" key="2">
    <source>
        <dbReference type="ARBA" id="ARBA00022737"/>
    </source>
</evidence>
<dbReference type="InterPro" id="IPR011047">
    <property type="entry name" value="Quinoprotein_ADH-like_sf"/>
</dbReference>
<dbReference type="Gene3D" id="2.130.10.10">
    <property type="entry name" value="YVTN repeat-like/Quinoprotein amine dehydrogenase"/>
    <property type="match status" value="2"/>
</dbReference>
<keyword evidence="1" id="KW-0853">WD repeat</keyword>
<dbReference type="InterPro" id="IPR052752">
    <property type="entry name" value="NACHT-WD_repeat"/>
</dbReference>
<feature type="region of interest" description="Disordered" evidence="3">
    <location>
        <begin position="177"/>
        <end position="203"/>
    </location>
</feature>
<dbReference type="Proteomes" id="UP001497497">
    <property type="component" value="Unassembled WGS sequence"/>
</dbReference>
<dbReference type="SMART" id="SM00320">
    <property type="entry name" value="WD40"/>
    <property type="match status" value="3"/>
</dbReference>
<dbReference type="SUPFAM" id="SSF50998">
    <property type="entry name" value="Quinoprotein alcohol dehydrogenase-like"/>
    <property type="match status" value="1"/>
</dbReference>
<dbReference type="EMBL" id="CAXITT010000536">
    <property type="protein sequence ID" value="CAL1543247.1"/>
    <property type="molecule type" value="Genomic_DNA"/>
</dbReference>
<dbReference type="SUPFAM" id="SSF52540">
    <property type="entry name" value="P-loop containing nucleoside triphosphate hydrolases"/>
    <property type="match status" value="1"/>
</dbReference>
<dbReference type="Gene3D" id="3.40.50.300">
    <property type="entry name" value="P-loop containing nucleotide triphosphate hydrolases"/>
    <property type="match status" value="1"/>
</dbReference>
<keyword evidence="6" id="KW-1185">Reference proteome</keyword>
<dbReference type="InterPro" id="IPR001680">
    <property type="entry name" value="WD40_rpt"/>
</dbReference>
<name>A0AAV2I8V7_LYMST</name>
<dbReference type="InterPro" id="IPR057588">
    <property type="entry name" value="NWD1/2-like_WH"/>
</dbReference>
<reference evidence="5 6" key="1">
    <citation type="submission" date="2024-04" db="EMBL/GenBank/DDBJ databases">
        <authorList>
            <consortium name="Genoscope - CEA"/>
            <person name="William W."/>
        </authorList>
    </citation>
    <scope>NUCLEOTIDE SEQUENCE [LARGE SCALE GENOMIC DNA]</scope>
</reference>
<gene>
    <name evidence="5" type="ORF">GSLYS_00016781001</name>
</gene>
<evidence type="ECO:0000256" key="1">
    <source>
        <dbReference type="ARBA" id="ARBA00022574"/>
    </source>
</evidence>
<feature type="region of interest" description="Disordered" evidence="3">
    <location>
        <begin position="1724"/>
        <end position="1746"/>
    </location>
</feature>
<feature type="compositionally biased region" description="Polar residues" evidence="3">
    <location>
        <begin position="1873"/>
        <end position="1889"/>
    </location>
</feature>
<feature type="region of interest" description="Disordered" evidence="3">
    <location>
        <begin position="1345"/>
        <end position="1367"/>
    </location>
</feature>
<feature type="region of interest" description="Disordered" evidence="3">
    <location>
        <begin position="2113"/>
        <end position="2149"/>
    </location>
</feature>
<dbReference type="PANTHER" id="PTHR19871:SF14">
    <property type="entry name" value="DUF4062 DOMAIN-CONTAINING PROTEIN"/>
    <property type="match status" value="1"/>
</dbReference>
<dbReference type="PANTHER" id="PTHR19871">
    <property type="entry name" value="BETA TRANSDUCIN-RELATED PROTEIN"/>
    <property type="match status" value="1"/>
</dbReference>
<evidence type="ECO:0000256" key="3">
    <source>
        <dbReference type="SAM" id="MobiDB-lite"/>
    </source>
</evidence>
<comment type="caution">
    <text evidence="5">The sequence shown here is derived from an EMBL/GenBank/DDBJ whole genome shotgun (WGS) entry which is preliminary data.</text>
</comment>
<feature type="domain" description="NWD1/2-like winged helix-turn-helix" evidence="4">
    <location>
        <begin position="790"/>
        <end position="905"/>
    </location>
</feature>
<evidence type="ECO:0000313" key="6">
    <source>
        <dbReference type="Proteomes" id="UP001497497"/>
    </source>
</evidence>
<feature type="region of interest" description="Disordered" evidence="3">
    <location>
        <begin position="1870"/>
        <end position="1898"/>
    </location>
</feature>
<feature type="compositionally biased region" description="Basic and acidic residues" evidence="3">
    <location>
        <begin position="2115"/>
        <end position="2129"/>
    </location>
</feature>
<dbReference type="SUPFAM" id="SSF69322">
    <property type="entry name" value="Tricorn protease domain 2"/>
    <property type="match status" value="1"/>
</dbReference>
<accession>A0AAV2I8V7</accession>
<feature type="compositionally biased region" description="Low complexity" evidence="3">
    <location>
        <begin position="187"/>
        <end position="196"/>
    </location>
</feature>
<evidence type="ECO:0000259" key="4">
    <source>
        <dbReference type="Pfam" id="PF25469"/>
    </source>
</evidence>